<feature type="non-terminal residue" evidence="1">
    <location>
        <position position="1"/>
    </location>
</feature>
<organism evidence="1 2">
    <name type="scientific">Candolleomyces eurysporus</name>
    <dbReference type="NCBI Taxonomy" id="2828524"/>
    <lineage>
        <taxon>Eukaryota</taxon>
        <taxon>Fungi</taxon>
        <taxon>Dikarya</taxon>
        <taxon>Basidiomycota</taxon>
        <taxon>Agaricomycotina</taxon>
        <taxon>Agaricomycetes</taxon>
        <taxon>Agaricomycetidae</taxon>
        <taxon>Agaricales</taxon>
        <taxon>Agaricineae</taxon>
        <taxon>Psathyrellaceae</taxon>
        <taxon>Candolleomyces</taxon>
    </lineage>
</organism>
<evidence type="ECO:0000313" key="2">
    <source>
        <dbReference type="Proteomes" id="UP001140091"/>
    </source>
</evidence>
<dbReference type="AlphaFoldDB" id="A0A9W8J4E3"/>
<protein>
    <submittedName>
        <fullName evidence="1">Uncharacterized protein</fullName>
    </submittedName>
</protein>
<dbReference type="OrthoDB" id="2963168at2759"/>
<keyword evidence="2" id="KW-1185">Reference proteome</keyword>
<comment type="caution">
    <text evidence="1">The sequence shown here is derived from an EMBL/GenBank/DDBJ whole genome shotgun (WGS) entry which is preliminary data.</text>
</comment>
<accession>A0A9W8J4E3</accession>
<sequence>MLAVVPLIWPCKRQTTHLGIAEMCARLGRTVLGLTFRKLVKAPLAEHPTQLGLASLAYFNGCDSVRLVFPGHSFSGSEKSNYSDVEDDDNVFNLTCFNVEGLTILPSD</sequence>
<reference evidence="1" key="1">
    <citation type="submission" date="2022-06" db="EMBL/GenBank/DDBJ databases">
        <title>Genome Sequence of Candolleomyces eurysporus.</title>
        <authorList>
            <person name="Buettner E."/>
        </authorList>
    </citation>
    <scope>NUCLEOTIDE SEQUENCE</scope>
    <source>
        <strain evidence="1">VTCC 930004</strain>
    </source>
</reference>
<evidence type="ECO:0000313" key="1">
    <source>
        <dbReference type="EMBL" id="KAJ2924265.1"/>
    </source>
</evidence>
<proteinExistence type="predicted"/>
<dbReference type="EMBL" id="JANBPK010001234">
    <property type="protein sequence ID" value="KAJ2924265.1"/>
    <property type="molecule type" value="Genomic_DNA"/>
</dbReference>
<dbReference type="Proteomes" id="UP001140091">
    <property type="component" value="Unassembled WGS sequence"/>
</dbReference>
<gene>
    <name evidence="1" type="ORF">H1R20_g12828</name>
</gene>
<name>A0A9W8J4E3_9AGAR</name>